<name>A0A0F9HWL2_9ZZZZ</name>
<sequence length="65" mass="7640">MFESEKIKITKKEYDILKGVLYGFDCMLASEADANHGDATEWKQVARMYRNKYDEWEANCRNAGR</sequence>
<evidence type="ECO:0000313" key="1">
    <source>
        <dbReference type="EMBL" id="KKM07512.1"/>
    </source>
</evidence>
<reference evidence="1" key="1">
    <citation type="journal article" date="2015" name="Nature">
        <title>Complex archaea that bridge the gap between prokaryotes and eukaryotes.</title>
        <authorList>
            <person name="Spang A."/>
            <person name="Saw J.H."/>
            <person name="Jorgensen S.L."/>
            <person name="Zaremba-Niedzwiedzka K."/>
            <person name="Martijn J."/>
            <person name="Lind A.E."/>
            <person name="van Eijk R."/>
            <person name="Schleper C."/>
            <person name="Guy L."/>
            <person name="Ettema T.J."/>
        </authorList>
    </citation>
    <scope>NUCLEOTIDE SEQUENCE</scope>
</reference>
<protein>
    <submittedName>
        <fullName evidence="1">Uncharacterized protein</fullName>
    </submittedName>
</protein>
<accession>A0A0F9HWL2</accession>
<dbReference type="AlphaFoldDB" id="A0A0F9HWL2"/>
<comment type="caution">
    <text evidence="1">The sequence shown here is derived from an EMBL/GenBank/DDBJ whole genome shotgun (WGS) entry which is preliminary data.</text>
</comment>
<gene>
    <name evidence="1" type="ORF">LCGC14_1733120</name>
</gene>
<organism evidence="1">
    <name type="scientific">marine sediment metagenome</name>
    <dbReference type="NCBI Taxonomy" id="412755"/>
    <lineage>
        <taxon>unclassified sequences</taxon>
        <taxon>metagenomes</taxon>
        <taxon>ecological metagenomes</taxon>
    </lineage>
</organism>
<dbReference type="EMBL" id="LAZR01015755">
    <property type="protein sequence ID" value="KKM07512.1"/>
    <property type="molecule type" value="Genomic_DNA"/>
</dbReference>
<proteinExistence type="predicted"/>